<feature type="region of interest" description="Disordered" evidence="1">
    <location>
        <begin position="1"/>
        <end position="28"/>
    </location>
</feature>
<protein>
    <submittedName>
        <fullName evidence="3">Alpha/beta hydrolase</fullName>
    </submittedName>
</protein>
<evidence type="ECO:0000259" key="2">
    <source>
        <dbReference type="Pfam" id="PF12697"/>
    </source>
</evidence>
<dbReference type="InterPro" id="IPR000073">
    <property type="entry name" value="AB_hydrolase_1"/>
</dbReference>
<dbReference type="InterPro" id="IPR050266">
    <property type="entry name" value="AB_hydrolase_sf"/>
</dbReference>
<evidence type="ECO:0000256" key="1">
    <source>
        <dbReference type="SAM" id="MobiDB-lite"/>
    </source>
</evidence>
<dbReference type="Gene3D" id="3.40.50.1820">
    <property type="entry name" value="alpha/beta hydrolase"/>
    <property type="match status" value="1"/>
</dbReference>
<keyword evidence="4" id="KW-1185">Reference proteome</keyword>
<dbReference type="EMBL" id="JAFEUC010000011">
    <property type="protein sequence ID" value="MBM7079032.1"/>
    <property type="molecule type" value="Genomic_DNA"/>
</dbReference>
<organism evidence="3 4">
    <name type="scientific">Micromonospora humida</name>
    <dbReference type="NCBI Taxonomy" id="2809018"/>
    <lineage>
        <taxon>Bacteria</taxon>
        <taxon>Bacillati</taxon>
        <taxon>Actinomycetota</taxon>
        <taxon>Actinomycetes</taxon>
        <taxon>Micromonosporales</taxon>
        <taxon>Micromonosporaceae</taxon>
        <taxon>Micromonospora</taxon>
    </lineage>
</organism>
<reference evidence="3 4" key="1">
    <citation type="submission" date="2021-02" db="EMBL/GenBank/DDBJ databases">
        <authorList>
            <person name="Ra J.-S."/>
        </authorList>
    </citation>
    <scope>NUCLEOTIDE SEQUENCE [LARGE SCALE GENOMIC DNA]</scope>
    <source>
        <strain evidence="3 4">MMS20-R1-14</strain>
    </source>
</reference>
<evidence type="ECO:0000313" key="3">
    <source>
        <dbReference type="EMBL" id="MBM7079032.1"/>
    </source>
</evidence>
<keyword evidence="3" id="KW-0378">Hydrolase</keyword>
<feature type="compositionally biased region" description="Low complexity" evidence="1">
    <location>
        <begin position="18"/>
        <end position="28"/>
    </location>
</feature>
<dbReference type="Pfam" id="PF12697">
    <property type="entry name" value="Abhydrolase_6"/>
    <property type="match status" value="1"/>
</dbReference>
<evidence type="ECO:0000313" key="4">
    <source>
        <dbReference type="Proteomes" id="UP001518872"/>
    </source>
</evidence>
<dbReference type="PANTHER" id="PTHR43798:SF33">
    <property type="entry name" value="HYDROLASE, PUTATIVE (AFU_ORTHOLOGUE AFUA_2G14860)-RELATED"/>
    <property type="match status" value="1"/>
</dbReference>
<dbReference type="InterPro" id="IPR029058">
    <property type="entry name" value="AB_hydrolase_fold"/>
</dbReference>
<sequence length="289" mass="29916">MTGPTTPDRPAPDRPAADDPAATGRAAGPGVLLCPGMGEGAATWDRLVPPLTAAGYLVRRLDRPDDSRVPTLTAELARVDTALTGLDRPVLVAHSAAALPAEAYARRHPGRLAGLVLVDPSLVDPAGAARWRWWSAWTAGTVAAGAPVLAGALDRSGLTRRYGPGAWRRAVRRMSVRPPDPAAAAAYGCGSVLVGALVQWLAHPAVAAELVALRAVTAAPTLPVRVLTALGDVPTPAGRAAWRAGHAALAASFPAGRQEVFRDARHLLHADRPETVVEAVAALRRDSGS</sequence>
<dbReference type="Proteomes" id="UP001518872">
    <property type="component" value="Unassembled WGS sequence"/>
</dbReference>
<proteinExistence type="predicted"/>
<name>A0ABS2IXG6_9ACTN</name>
<gene>
    <name evidence="3" type="ORF">JQX11_22155</name>
</gene>
<dbReference type="GO" id="GO:0016787">
    <property type="term" value="F:hydrolase activity"/>
    <property type="evidence" value="ECO:0007669"/>
    <property type="project" value="UniProtKB-KW"/>
</dbReference>
<accession>A0ABS2IXG6</accession>
<feature type="domain" description="AB hydrolase-1" evidence="2">
    <location>
        <begin position="31"/>
        <end position="279"/>
    </location>
</feature>
<dbReference type="RefSeq" id="WP_204926881.1">
    <property type="nucleotide sequence ID" value="NZ_JAFEUC010000011.1"/>
</dbReference>
<dbReference type="SUPFAM" id="SSF53474">
    <property type="entry name" value="alpha/beta-Hydrolases"/>
    <property type="match status" value="1"/>
</dbReference>
<comment type="caution">
    <text evidence="3">The sequence shown here is derived from an EMBL/GenBank/DDBJ whole genome shotgun (WGS) entry which is preliminary data.</text>
</comment>
<dbReference type="PANTHER" id="PTHR43798">
    <property type="entry name" value="MONOACYLGLYCEROL LIPASE"/>
    <property type="match status" value="1"/>
</dbReference>